<reference evidence="2 3" key="1">
    <citation type="journal article" date="2013" name="PLoS Genet.">
        <title>Distinctive expansion of potential virulence genes in the genome of the oomycete fish pathogen Saprolegnia parasitica.</title>
        <authorList>
            <person name="Jiang R.H."/>
            <person name="de Bruijn I."/>
            <person name="Haas B.J."/>
            <person name="Belmonte R."/>
            <person name="Lobach L."/>
            <person name="Christie J."/>
            <person name="van den Ackerveken G."/>
            <person name="Bottin A."/>
            <person name="Bulone V."/>
            <person name="Diaz-Moreno S.M."/>
            <person name="Dumas B."/>
            <person name="Fan L."/>
            <person name="Gaulin E."/>
            <person name="Govers F."/>
            <person name="Grenville-Briggs L.J."/>
            <person name="Horner N.R."/>
            <person name="Levin J.Z."/>
            <person name="Mammella M."/>
            <person name="Meijer H.J."/>
            <person name="Morris P."/>
            <person name="Nusbaum C."/>
            <person name="Oome S."/>
            <person name="Phillips A.J."/>
            <person name="van Rooyen D."/>
            <person name="Rzeszutek E."/>
            <person name="Saraiva M."/>
            <person name="Secombes C.J."/>
            <person name="Seidl M.F."/>
            <person name="Snel B."/>
            <person name="Stassen J.H."/>
            <person name="Sykes S."/>
            <person name="Tripathy S."/>
            <person name="van den Berg H."/>
            <person name="Vega-Arreguin J.C."/>
            <person name="Wawra S."/>
            <person name="Young S.K."/>
            <person name="Zeng Q."/>
            <person name="Dieguez-Uribeondo J."/>
            <person name="Russ C."/>
            <person name="Tyler B.M."/>
            <person name="van West P."/>
        </authorList>
    </citation>
    <scope>NUCLEOTIDE SEQUENCE [LARGE SCALE GENOMIC DNA]</scope>
    <source>
        <strain evidence="2 3">CBS 223.65</strain>
    </source>
</reference>
<gene>
    <name evidence="2" type="ORF">SPRG_18385</name>
</gene>
<accession>A0A067BMX7</accession>
<dbReference type="GeneID" id="24139910"/>
<dbReference type="EMBL" id="KK584350">
    <property type="protein sequence ID" value="KDO16082.1"/>
    <property type="molecule type" value="Genomic_DNA"/>
</dbReference>
<feature type="signal peptide" evidence="1">
    <location>
        <begin position="1"/>
        <end position="24"/>
    </location>
</feature>
<dbReference type="VEuPathDB" id="FungiDB:SPRG_18385"/>
<feature type="chain" id="PRO_5001633508" evidence="1">
    <location>
        <begin position="25"/>
        <end position="173"/>
    </location>
</feature>
<organism evidence="2 3">
    <name type="scientific">Saprolegnia parasitica (strain CBS 223.65)</name>
    <dbReference type="NCBI Taxonomy" id="695850"/>
    <lineage>
        <taxon>Eukaryota</taxon>
        <taxon>Sar</taxon>
        <taxon>Stramenopiles</taxon>
        <taxon>Oomycota</taxon>
        <taxon>Saprolegniomycetes</taxon>
        <taxon>Saprolegniales</taxon>
        <taxon>Saprolegniaceae</taxon>
        <taxon>Saprolegnia</taxon>
    </lineage>
</organism>
<name>A0A067BMX7_SAPPC</name>
<evidence type="ECO:0000256" key="1">
    <source>
        <dbReference type="SAM" id="SignalP"/>
    </source>
</evidence>
<protein>
    <submittedName>
        <fullName evidence="2">Uncharacterized protein</fullName>
    </submittedName>
</protein>
<sequence>MDDRRAWQLVRWLLLLALSALVSSNELVLISQPVATAAGNELSPPPTLQLEDGAGTVLHHVNSGFVSVYISDNPRLYAHLSGASGLAFPIVGGVITCTGLSIDLVAAGYTLTFVSLSFGVQTTSHPFDILLGLPHTIALTTALGATTGGSPFAPQPSVSIVDKGGNVVHSVSA</sequence>
<dbReference type="RefSeq" id="XP_012213212.1">
    <property type="nucleotide sequence ID" value="XM_012357822.1"/>
</dbReference>
<evidence type="ECO:0000313" key="2">
    <source>
        <dbReference type="EMBL" id="KDO16082.1"/>
    </source>
</evidence>
<keyword evidence="3" id="KW-1185">Reference proteome</keyword>
<feature type="non-terminal residue" evidence="2">
    <location>
        <position position="173"/>
    </location>
</feature>
<dbReference type="Proteomes" id="UP000030745">
    <property type="component" value="Unassembled WGS sequence"/>
</dbReference>
<proteinExistence type="predicted"/>
<dbReference type="AlphaFoldDB" id="A0A067BMX7"/>
<keyword evidence="1" id="KW-0732">Signal</keyword>
<evidence type="ECO:0000313" key="3">
    <source>
        <dbReference type="Proteomes" id="UP000030745"/>
    </source>
</evidence>
<dbReference type="KEGG" id="spar:SPRG_18385"/>